<dbReference type="EMBL" id="AFNW01000649">
    <property type="protein sequence ID" value="EKJ67372.1"/>
    <property type="molecule type" value="Genomic_DNA"/>
</dbReference>
<feature type="non-terminal residue" evidence="1">
    <location>
        <position position="1"/>
    </location>
</feature>
<sequence length="20" mass="2484">YLLINYIINYNKIILKTKDK</sequence>
<evidence type="ECO:0000313" key="2">
    <source>
        <dbReference type="Proteomes" id="UP000007978"/>
    </source>
</evidence>
<name>K3V373_FUSPC</name>
<protein>
    <submittedName>
        <fullName evidence="1">Uncharacterized protein</fullName>
    </submittedName>
</protein>
<accession>K3V373</accession>
<comment type="caution">
    <text evidence="1">The sequence shown here is derived from an EMBL/GenBank/DDBJ whole genome shotgun (WGS) entry which is preliminary data.</text>
</comment>
<dbReference type="AlphaFoldDB" id="K3V373"/>
<dbReference type="Proteomes" id="UP000007978">
    <property type="component" value="Unassembled WGS sequence"/>
</dbReference>
<reference evidence="1 2" key="1">
    <citation type="journal article" date="2012" name="PLoS Pathog.">
        <title>Comparative pathogenomics reveals horizontally acquired novel virulence genes in fungi infecting cereal hosts.</title>
        <authorList>
            <person name="Gardiner D.M."/>
            <person name="McDonald M.C."/>
            <person name="Covarelli L."/>
            <person name="Solomon P.S."/>
            <person name="Rusu A.G."/>
            <person name="Marshall M."/>
            <person name="Kazan K."/>
            <person name="Chakraborty S."/>
            <person name="McDonald B.A."/>
            <person name="Manners J.M."/>
        </authorList>
    </citation>
    <scope>NUCLEOTIDE SEQUENCE [LARGE SCALE GENOMIC DNA]</scope>
    <source>
        <strain evidence="1 2">CS3096</strain>
    </source>
</reference>
<dbReference type="RefSeq" id="XP_061844411.1">
    <property type="nucleotide sequence ID" value="XM_061988476.1"/>
</dbReference>
<proteinExistence type="predicted"/>
<dbReference type="GeneID" id="20371067"/>
<keyword evidence="2" id="KW-1185">Reference proteome</keyword>
<organism evidence="1 2">
    <name type="scientific">Fusarium pseudograminearum (strain CS3096)</name>
    <name type="common">Wheat and barley crown-rot fungus</name>
    <dbReference type="NCBI Taxonomy" id="1028729"/>
    <lineage>
        <taxon>Eukaryota</taxon>
        <taxon>Fungi</taxon>
        <taxon>Dikarya</taxon>
        <taxon>Ascomycota</taxon>
        <taxon>Pezizomycotina</taxon>
        <taxon>Sordariomycetes</taxon>
        <taxon>Hypocreomycetidae</taxon>
        <taxon>Hypocreales</taxon>
        <taxon>Nectriaceae</taxon>
        <taxon>Fusarium</taxon>
    </lineage>
</organism>
<gene>
    <name evidence="1" type="ORF">FPSE_12450</name>
</gene>
<evidence type="ECO:0000313" key="1">
    <source>
        <dbReference type="EMBL" id="EKJ67372.1"/>
    </source>
</evidence>